<dbReference type="AlphaFoldDB" id="A0A4Y2GN52"/>
<proteinExistence type="predicted"/>
<evidence type="ECO:0000313" key="1">
    <source>
        <dbReference type="EMBL" id="GBM53928.1"/>
    </source>
</evidence>
<sequence>MPGLSRLSKSYGLIVKTECGRIVIIKRKVPYCVQNYFHHLHRQRKKMGSLSPVQKFEDIRLQCEKDWLPKLSESDRLDYEKFQAGLPFEDMFDFPHGQLEYGHYYTNYRQIFLQAYREFKEETGFKFKFSDRDIENYPLVKLEILGFDNRLYTQFYFIVENVRGLKRHTFFDSYSDMNLKSATKITSWIDDRLVYRGELVRLQDAYTRFVKQQEFKCDFKHLLCLDVSRLSLTMEMDNSCVFENRNNKATRKRKGHQQNVENKDEKTKMEDKSLFSWTDKDWLLNKIM</sequence>
<dbReference type="Proteomes" id="UP000499080">
    <property type="component" value="Unassembled WGS sequence"/>
</dbReference>
<organism evidence="1 2">
    <name type="scientific">Araneus ventricosus</name>
    <name type="common">Orbweaver spider</name>
    <name type="synonym">Epeira ventricosa</name>
    <dbReference type="NCBI Taxonomy" id="182803"/>
    <lineage>
        <taxon>Eukaryota</taxon>
        <taxon>Metazoa</taxon>
        <taxon>Ecdysozoa</taxon>
        <taxon>Arthropoda</taxon>
        <taxon>Chelicerata</taxon>
        <taxon>Arachnida</taxon>
        <taxon>Araneae</taxon>
        <taxon>Araneomorphae</taxon>
        <taxon>Entelegynae</taxon>
        <taxon>Araneoidea</taxon>
        <taxon>Araneidae</taxon>
        <taxon>Araneus</taxon>
    </lineage>
</organism>
<keyword evidence="2" id="KW-1185">Reference proteome</keyword>
<comment type="caution">
    <text evidence="1">The sequence shown here is derived from an EMBL/GenBank/DDBJ whole genome shotgun (WGS) entry which is preliminary data.</text>
</comment>
<dbReference type="EMBL" id="BGPR01001437">
    <property type="protein sequence ID" value="GBM53928.1"/>
    <property type="molecule type" value="Genomic_DNA"/>
</dbReference>
<reference evidence="1 2" key="1">
    <citation type="journal article" date="2019" name="Sci. Rep.">
        <title>Orb-weaving spider Araneus ventricosus genome elucidates the spidroin gene catalogue.</title>
        <authorList>
            <person name="Kono N."/>
            <person name="Nakamura H."/>
            <person name="Ohtoshi R."/>
            <person name="Moran D.A.P."/>
            <person name="Shinohara A."/>
            <person name="Yoshida Y."/>
            <person name="Fujiwara M."/>
            <person name="Mori M."/>
            <person name="Tomita M."/>
            <person name="Arakawa K."/>
        </authorList>
    </citation>
    <scope>NUCLEOTIDE SEQUENCE [LARGE SCALE GENOMIC DNA]</scope>
</reference>
<name>A0A4Y2GN52_ARAVE</name>
<evidence type="ECO:0000313" key="2">
    <source>
        <dbReference type="Proteomes" id="UP000499080"/>
    </source>
</evidence>
<protein>
    <submittedName>
        <fullName evidence="1">Uncharacterized protein</fullName>
    </submittedName>
</protein>
<accession>A0A4Y2GN52</accession>
<gene>
    <name evidence="1" type="ORF">AVEN_64849_1</name>
</gene>